<dbReference type="EMBL" id="CP117880">
    <property type="protein sequence ID" value="WDF66972.1"/>
    <property type="molecule type" value="Genomic_DNA"/>
</dbReference>
<dbReference type="SUPFAM" id="SSF54637">
    <property type="entry name" value="Thioesterase/thiol ester dehydrase-isomerase"/>
    <property type="match status" value="1"/>
</dbReference>
<evidence type="ECO:0000256" key="1">
    <source>
        <dbReference type="ARBA" id="ARBA00022801"/>
    </source>
</evidence>
<dbReference type="Pfam" id="PF03061">
    <property type="entry name" value="4HBT"/>
    <property type="match status" value="1"/>
</dbReference>
<dbReference type="PANTHER" id="PTHR43240:SF1">
    <property type="entry name" value="BLR5584 PROTEIN"/>
    <property type="match status" value="1"/>
</dbReference>
<dbReference type="NCBIfam" id="TIGR00369">
    <property type="entry name" value="unchar_dom_1"/>
    <property type="match status" value="1"/>
</dbReference>
<protein>
    <submittedName>
        <fullName evidence="3">PaaI family thioesterase</fullName>
    </submittedName>
</protein>
<evidence type="ECO:0000313" key="4">
    <source>
        <dbReference type="Proteomes" id="UP001221558"/>
    </source>
</evidence>
<dbReference type="PANTHER" id="PTHR43240">
    <property type="entry name" value="1,4-DIHYDROXY-2-NAPHTHOYL-COA THIOESTERASE 1"/>
    <property type="match status" value="1"/>
</dbReference>
<evidence type="ECO:0000313" key="3">
    <source>
        <dbReference type="EMBL" id="WDF66972.1"/>
    </source>
</evidence>
<dbReference type="Proteomes" id="UP001221558">
    <property type="component" value="Chromosome"/>
</dbReference>
<organism evidence="3 4">
    <name type="scientific">Sphingobacterium oryzagri</name>
    <dbReference type="NCBI Taxonomy" id="3025669"/>
    <lineage>
        <taxon>Bacteria</taxon>
        <taxon>Pseudomonadati</taxon>
        <taxon>Bacteroidota</taxon>
        <taxon>Sphingobacteriia</taxon>
        <taxon>Sphingobacteriales</taxon>
        <taxon>Sphingobacteriaceae</taxon>
        <taxon>Sphingobacterium</taxon>
    </lineage>
</organism>
<proteinExistence type="predicted"/>
<reference evidence="3 4" key="1">
    <citation type="submission" date="2023-02" db="EMBL/GenBank/DDBJ databases">
        <title>Genome sequence of Sphingobacterium sp. KACC 22765.</title>
        <authorList>
            <person name="Kim S."/>
            <person name="Heo J."/>
            <person name="Kwon S.-W."/>
        </authorList>
    </citation>
    <scope>NUCLEOTIDE SEQUENCE [LARGE SCALE GENOMIC DNA]</scope>
    <source>
        <strain evidence="3 4">KACC 22765</strain>
    </source>
</reference>
<feature type="domain" description="Thioesterase" evidence="2">
    <location>
        <begin position="75"/>
        <end position="151"/>
    </location>
</feature>
<dbReference type="Gene3D" id="3.10.129.10">
    <property type="entry name" value="Hotdog Thioesterase"/>
    <property type="match status" value="1"/>
</dbReference>
<dbReference type="InterPro" id="IPR006683">
    <property type="entry name" value="Thioestr_dom"/>
</dbReference>
<name>A0ABY7WET9_9SPHI</name>
<keyword evidence="4" id="KW-1185">Reference proteome</keyword>
<evidence type="ECO:0000259" key="2">
    <source>
        <dbReference type="Pfam" id="PF03061"/>
    </source>
</evidence>
<dbReference type="InterPro" id="IPR003736">
    <property type="entry name" value="PAAI_dom"/>
</dbReference>
<gene>
    <name evidence="3" type="ORF">PQ465_11710</name>
</gene>
<dbReference type="RefSeq" id="WP_274265712.1">
    <property type="nucleotide sequence ID" value="NZ_CP117880.1"/>
</dbReference>
<keyword evidence="1" id="KW-0378">Hydrolase</keyword>
<accession>A0ABY7WET9</accession>
<dbReference type="CDD" id="cd03443">
    <property type="entry name" value="PaaI_thioesterase"/>
    <property type="match status" value="1"/>
</dbReference>
<sequence>MSTAERTRTYDWESPLDTAGKAQTLTGLEFLKGILNGEIPAPPIAKTLDFQTLSVEEGKILFEFTPYEFHYNPIGSVHGGVISTVLDTAMGCAVHSVLPQGVAYTTLELKVNFVKAVTIKSGKLLVEGRLIHSGRTTALVEADLKSESGTLYAHGVSTCLIFKP</sequence>
<dbReference type="InterPro" id="IPR029069">
    <property type="entry name" value="HotDog_dom_sf"/>
</dbReference>